<gene>
    <name evidence="2" type="ORF">B0A55_01570</name>
</gene>
<evidence type="ECO:0000313" key="2">
    <source>
        <dbReference type="EMBL" id="TKA81874.1"/>
    </source>
</evidence>
<reference evidence="2 3" key="1">
    <citation type="submission" date="2017-03" db="EMBL/GenBank/DDBJ databases">
        <title>Genomes of endolithic fungi from Antarctica.</title>
        <authorList>
            <person name="Coleine C."/>
            <person name="Masonjones S."/>
            <person name="Stajich J.E."/>
        </authorList>
    </citation>
    <scope>NUCLEOTIDE SEQUENCE [LARGE SCALE GENOMIC DNA]</scope>
    <source>
        <strain evidence="2 3">CCFEE 5184</strain>
    </source>
</reference>
<dbReference type="InterPro" id="IPR012677">
    <property type="entry name" value="Nucleotide-bd_a/b_plait_sf"/>
</dbReference>
<sequence>MSGNNFKNGFVLNTTGPENPGNPRYVPPQKRPLTFGAMPPIERPESAMSNDSFMSQAIGGVSLNTLLGHGDGQGTVEREREGGNNGGGYGAPRGYVGDFGQSAVMGPGTMTGQGMRADGGGHGAQHRGEGVTSMGGIGGLSAPAAGFTNSSGERGGYGGVGAGPPGNYTHGKQSMANSQTPHIFKQNNTRALPTFGAIGSAVSRPNNGYPSVPNFTTSPDSANDSVRSGGNRLAFDLANLIRSGAADPGDDDINDPLTGARGAGRGHVRPNHQRQPSNSMTPMRPPQHRPTRSTANAELDPSYRSAIVVSREANIQGNTAAFQAVEQQPLPEFFGHLSRGIKPTVEEFFLNMPVIEPCRIAVASNAGVIRIRNIPFTTPRSELTAFVGRNAQIVSQPPGSPFFAVHIIMERHTGKTMDAFIEFTRPGEAQYVVSQFNKRMLVGRHPRLGDRHVEVEISNQEDLMSEMFPRTKNVAWEGATPRILANNEMYYPGVPSAGFTGFLQNEEIVMVIKHAETPHRSPFAQRAIIRVYESHIATLHKYPWFAHECVNMIERRLLFDATMSLSKSLIILLRKAQGQQQADVTKPTPVTLQELTVATLTCPGFSEVQKATYIQQLFNGGFGSMASSRGMNLKFGGVGELASYWPFQVVARDPSAQDDLVLYFASLMRDATMGTRRMSLVDQHRLRASGGDTQGPFGHITLDYGTAKTLVEVAEVELRTIEQLLGRVLPRSRVNSDA</sequence>
<dbReference type="InterPro" id="IPR035979">
    <property type="entry name" value="RBD_domain_sf"/>
</dbReference>
<dbReference type="AlphaFoldDB" id="A0A4U0XVP3"/>
<dbReference type="GO" id="GO:0003676">
    <property type="term" value="F:nucleic acid binding"/>
    <property type="evidence" value="ECO:0007669"/>
    <property type="project" value="InterPro"/>
</dbReference>
<dbReference type="EMBL" id="NAJQ01000044">
    <property type="protein sequence ID" value="TKA81874.1"/>
    <property type="molecule type" value="Genomic_DNA"/>
</dbReference>
<dbReference type="Gene3D" id="3.30.70.330">
    <property type="match status" value="1"/>
</dbReference>
<organism evidence="2 3">
    <name type="scientific">Friedmanniomyces simplex</name>
    <dbReference type="NCBI Taxonomy" id="329884"/>
    <lineage>
        <taxon>Eukaryota</taxon>
        <taxon>Fungi</taxon>
        <taxon>Dikarya</taxon>
        <taxon>Ascomycota</taxon>
        <taxon>Pezizomycotina</taxon>
        <taxon>Dothideomycetes</taxon>
        <taxon>Dothideomycetidae</taxon>
        <taxon>Mycosphaerellales</taxon>
        <taxon>Teratosphaeriaceae</taxon>
        <taxon>Friedmanniomyces</taxon>
    </lineage>
</organism>
<accession>A0A4U0XVP3</accession>
<dbReference type="OrthoDB" id="336240at2759"/>
<feature type="region of interest" description="Disordered" evidence="1">
    <location>
        <begin position="1"/>
        <end position="25"/>
    </location>
</feature>
<feature type="compositionally biased region" description="Polar residues" evidence="1">
    <location>
        <begin position="1"/>
        <end position="17"/>
    </location>
</feature>
<comment type="caution">
    <text evidence="2">The sequence shown here is derived from an EMBL/GenBank/DDBJ whole genome shotgun (WGS) entry which is preliminary data.</text>
</comment>
<evidence type="ECO:0008006" key="4">
    <source>
        <dbReference type="Google" id="ProtNLM"/>
    </source>
</evidence>
<dbReference type="SUPFAM" id="SSF54928">
    <property type="entry name" value="RNA-binding domain, RBD"/>
    <property type="match status" value="1"/>
</dbReference>
<protein>
    <recommendedName>
        <fullName evidence="4">RRM domain-containing protein</fullName>
    </recommendedName>
</protein>
<name>A0A4U0XVP3_9PEZI</name>
<feature type="region of interest" description="Disordered" evidence="1">
    <location>
        <begin position="70"/>
        <end position="90"/>
    </location>
</feature>
<dbReference type="Proteomes" id="UP000309340">
    <property type="component" value="Unassembled WGS sequence"/>
</dbReference>
<feature type="region of interest" description="Disordered" evidence="1">
    <location>
        <begin position="244"/>
        <end position="300"/>
    </location>
</feature>
<proteinExistence type="predicted"/>
<evidence type="ECO:0000313" key="3">
    <source>
        <dbReference type="Proteomes" id="UP000309340"/>
    </source>
</evidence>
<dbReference type="STRING" id="329884.A0A4U0XVP3"/>
<keyword evidence="3" id="KW-1185">Reference proteome</keyword>
<evidence type="ECO:0000256" key="1">
    <source>
        <dbReference type="SAM" id="MobiDB-lite"/>
    </source>
</evidence>